<accession>A0AAD6Q7E8</accession>
<gene>
    <name evidence="1" type="ORF">NC653_025159</name>
</gene>
<dbReference type="EMBL" id="JAQIZT010000010">
    <property type="protein sequence ID" value="KAJ6981969.1"/>
    <property type="molecule type" value="Genomic_DNA"/>
</dbReference>
<evidence type="ECO:0000313" key="1">
    <source>
        <dbReference type="EMBL" id="KAJ6981969.1"/>
    </source>
</evidence>
<organism evidence="1 2">
    <name type="scientific">Populus alba x Populus x berolinensis</name>
    <dbReference type="NCBI Taxonomy" id="444605"/>
    <lineage>
        <taxon>Eukaryota</taxon>
        <taxon>Viridiplantae</taxon>
        <taxon>Streptophyta</taxon>
        <taxon>Embryophyta</taxon>
        <taxon>Tracheophyta</taxon>
        <taxon>Spermatophyta</taxon>
        <taxon>Magnoliopsida</taxon>
        <taxon>eudicotyledons</taxon>
        <taxon>Gunneridae</taxon>
        <taxon>Pentapetalae</taxon>
        <taxon>rosids</taxon>
        <taxon>fabids</taxon>
        <taxon>Malpighiales</taxon>
        <taxon>Salicaceae</taxon>
        <taxon>Saliceae</taxon>
        <taxon>Populus</taxon>
    </lineage>
</organism>
<dbReference type="Gene3D" id="3.40.120.10">
    <property type="entry name" value="Alpha-D-Glucose-1,6-Bisphosphate, subunit A, domain 3"/>
    <property type="match status" value="1"/>
</dbReference>
<protein>
    <submittedName>
        <fullName evidence="1">Phosphoglucomutase</fullName>
    </submittedName>
</protein>
<comment type="caution">
    <text evidence="1">The sequence shown here is derived from an EMBL/GenBank/DDBJ whole genome shotgun (WGS) entry which is preliminary data.</text>
</comment>
<dbReference type="AlphaFoldDB" id="A0AAD6Q7E8"/>
<dbReference type="Proteomes" id="UP001164929">
    <property type="component" value="Chromosome 10"/>
</dbReference>
<name>A0AAD6Q7E8_9ROSI</name>
<reference evidence="1" key="1">
    <citation type="journal article" date="2023" name="Mol. Ecol. Resour.">
        <title>Chromosome-level genome assembly of a triploid poplar Populus alba 'Berolinensis'.</title>
        <authorList>
            <person name="Chen S."/>
            <person name="Yu Y."/>
            <person name="Wang X."/>
            <person name="Wang S."/>
            <person name="Zhang T."/>
            <person name="Zhou Y."/>
            <person name="He R."/>
            <person name="Meng N."/>
            <person name="Wang Y."/>
            <person name="Liu W."/>
            <person name="Liu Z."/>
            <person name="Liu J."/>
            <person name="Guo Q."/>
            <person name="Huang H."/>
            <person name="Sederoff R.R."/>
            <person name="Wang G."/>
            <person name="Qu G."/>
            <person name="Chen S."/>
        </authorList>
    </citation>
    <scope>NUCLEOTIDE SEQUENCE</scope>
    <source>
        <strain evidence="1">SC-2020</strain>
    </source>
</reference>
<sequence length="85" mass="9483">MVLFNVSGVETTPFDGQKPGTSGLRKKVFKQPNYLENFVQSTFQCTYSTKMYNYNEMAARSTWSSDVSGLGQNGLRLQLLGCVCL</sequence>
<evidence type="ECO:0000313" key="2">
    <source>
        <dbReference type="Proteomes" id="UP001164929"/>
    </source>
</evidence>
<proteinExistence type="predicted"/>
<keyword evidence="2" id="KW-1185">Reference proteome</keyword>